<organism evidence="1 2">
    <name type="scientific">Paraburkholderia hospita</name>
    <dbReference type="NCBI Taxonomy" id="169430"/>
    <lineage>
        <taxon>Bacteria</taxon>
        <taxon>Pseudomonadati</taxon>
        <taxon>Pseudomonadota</taxon>
        <taxon>Betaproteobacteria</taxon>
        <taxon>Burkholderiales</taxon>
        <taxon>Burkholderiaceae</taxon>
        <taxon>Paraburkholderia</taxon>
    </lineage>
</organism>
<comment type="caution">
    <text evidence="1">The sequence shown here is derived from an EMBL/GenBank/DDBJ whole genome shotgun (WGS) entry which is preliminary data.</text>
</comment>
<name>A0ABP2PCU0_9BURK</name>
<accession>A0ABP2PCU0</accession>
<proteinExistence type="predicted"/>
<gene>
    <name evidence="1" type="ORF">WQE_39944</name>
</gene>
<dbReference type="EMBL" id="AKAU01000249">
    <property type="protein sequence ID" value="EIM95304.1"/>
    <property type="molecule type" value="Genomic_DNA"/>
</dbReference>
<dbReference type="Proteomes" id="UP000004980">
    <property type="component" value="Unassembled WGS sequence"/>
</dbReference>
<evidence type="ECO:0000313" key="2">
    <source>
        <dbReference type="Proteomes" id="UP000004980"/>
    </source>
</evidence>
<reference evidence="1 2" key="1">
    <citation type="journal article" date="2012" name="J. Bacteriol.">
        <title>Draft Genome Sequence of the Soil Bacterium Burkholderia terrae Strain BS001, Which Interacts with Fungal Surface Structures.</title>
        <authorList>
            <person name="Nazir R."/>
            <person name="Hansen M.A."/>
            <person name="Sorensen S."/>
            <person name="van Elsas J.D."/>
        </authorList>
    </citation>
    <scope>NUCLEOTIDE SEQUENCE [LARGE SCALE GENOMIC DNA]</scope>
    <source>
        <strain evidence="1 2">BS001</strain>
    </source>
</reference>
<sequence length="102" mass="11242">MPRAFDRKANHIDHGIGMKFFYLLPKRTGCLSSFAIYFEVLDGFPCTICLVGVALAATDDDDLVASLDQPWNEIRADVPAATDNCYAHLSLSFFEGQATIPI</sequence>
<evidence type="ECO:0000313" key="1">
    <source>
        <dbReference type="EMBL" id="EIM95304.1"/>
    </source>
</evidence>
<protein>
    <submittedName>
        <fullName evidence="1">Uncharacterized protein</fullName>
    </submittedName>
</protein>
<keyword evidence="2" id="KW-1185">Reference proteome</keyword>